<proteinExistence type="predicted"/>
<dbReference type="Proteomes" id="UP000240988">
    <property type="component" value="Unassembled WGS sequence"/>
</dbReference>
<dbReference type="InterPro" id="IPR038232">
    <property type="entry name" value="PknH-like_Extracell_sf"/>
</dbReference>
<feature type="domain" description="PknH-like extracellular" evidence="1">
    <location>
        <begin position="4"/>
        <end position="177"/>
    </location>
</feature>
<dbReference type="STRING" id="1841860.GCA_900157375_04955"/>
<keyword evidence="3" id="KW-1185">Reference proteome</keyword>
<organism evidence="2 3">
    <name type="scientific">Mycobacterium rhizamassiliense</name>
    <dbReference type="NCBI Taxonomy" id="1841860"/>
    <lineage>
        <taxon>Bacteria</taxon>
        <taxon>Bacillati</taxon>
        <taxon>Actinomycetota</taxon>
        <taxon>Actinomycetes</taxon>
        <taxon>Mycobacteriales</taxon>
        <taxon>Mycobacteriaceae</taxon>
        <taxon>Mycobacterium</taxon>
    </lineage>
</organism>
<evidence type="ECO:0000313" key="3">
    <source>
        <dbReference type="Proteomes" id="UP000240988"/>
    </source>
</evidence>
<name>A0A2U3P012_9MYCO</name>
<dbReference type="EMBL" id="FUFA01000005">
    <property type="protein sequence ID" value="SPM37109.1"/>
    <property type="molecule type" value="Genomic_DNA"/>
</dbReference>
<dbReference type="InterPro" id="IPR026954">
    <property type="entry name" value="PknH-like_Extracell"/>
</dbReference>
<sequence>MNADSLIVSLDDVRRIAGVAALTDASRPAVQPKHFTSDAPGPCASVSDQQAIFDDHWTQFRSVAYSGDSYSGVGDVKIRAVADVVQSVGVYPTNDAARATFDRLVPDLKACPGLHARNYDFTVQQPDASTVVLEFPGRSPWKTAYRVKSSVLVNVAALGFSQAEQTAETVLQNITDRIK</sequence>
<evidence type="ECO:0000313" key="2">
    <source>
        <dbReference type="EMBL" id="SPM37109.1"/>
    </source>
</evidence>
<dbReference type="Pfam" id="PF14032">
    <property type="entry name" value="PknH_C"/>
    <property type="match status" value="1"/>
</dbReference>
<accession>A0A2U3P012</accession>
<dbReference type="Gene3D" id="3.40.1000.70">
    <property type="entry name" value="PknH-like extracellular domain"/>
    <property type="match status" value="1"/>
</dbReference>
<reference evidence="2 3" key="1">
    <citation type="submission" date="2017-01" db="EMBL/GenBank/DDBJ databases">
        <authorList>
            <consortium name="Urmite Genomes"/>
        </authorList>
    </citation>
    <scope>NUCLEOTIDE SEQUENCE [LARGE SCALE GENOMIC DNA]</scope>
    <source>
        <strain evidence="2 3">AB57</strain>
    </source>
</reference>
<gene>
    <name evidence="2" type="ORF">MRAB57_4952</name>
</gene>
<evidence type="ECO:0000259" key="1">
    <source>
        <dbReference type="Pfam" id="PF14032"/>
    </source>
</evidence>
<dbReference type="AlphaFoldDB" id="A0A2U3P012"/>
<protein>
    <submittedName>
        <fullName evidence="2">PknH-like extracellular domain protein</fullName>
    </submittedName>
</protein>